<feature type="region of interest" description="Disordered" evidence="1">
    <location>
        <begin position="349"/>
        <end position="402"/>
    </location>
</feature>
<feature type="compositionally biased region" description="Basic and acidic residues" evidence="1">
    <location>
        <begin position="372"/>
        <end position="384"/>
    </location>
</feature>
<protein>
    <submittedName>
        <fullName evidence="2">Uncharacterized protein</fullName>
    </submittedName>
</protein>
<feature type="region of interest" description="Disordered" evidence="1">
    <location>
        <begin position="906"/>
        <end position="972"/>
    </location>
</feature>
<sequence>MSSVPHLPNTSRTGKDKPKAHFAPGTEALSRRRPSATKHSYSGPGSPLGDIPGAYPEPSRQQGSSFQEEGPPSTAFRSSGSMPSRSSASERDFLGSPIEDYPGESNPAAVEAALASVRPRGVGPISPPATPSTLFRGQQVDEEWSAYLESTNPIAAAHKRGRSARADSQAAEPLGYGSQRSAQDTALDESSFVSDVARDKGQKKDIKASMGSGEQPSLPGSAHPYHILEDAEDIAVGMFHEAEQVLHKAGSKAQETLPKPADILHSAEHAFHQAEDKAKSYLPSISFGTADKSQARSTLSHLGEKTGAGASYNTGQEYDLHGEKIDTNQFIFEDDITDNEGKEAVVVRPSMSVSKAEKNPESQQIPQPQGTESRRRDRLSDAARHSYSPSDGSIPPTRGFGEGDIAVGHGGVSFYRFGVKGTADSEGILPGYPTPAGMSKLVSDRMKEDRARAREVGKEASVNTIVDRDPTGLQVNVSPNSRIVQEMLDESRHPRSRLFKGDLKSDVFEPLDVMMTTEVRSEVSSPDLTTTNRKLEEVRQSPVFMDGQRAAEGKFEAIFDDVEDSRPPAFAGVDPLWAPLRGRTIIEKQQVPVFRKGSVATGQFEAPVFRDVGSMATGIPQPRQTGKGRTSRKMGSFTAPITVRQEGPTIPSTLDASRNPQEKHEIPIFKGGGDTAAGRFEAGYMDVTGSPKEVPEEPRFMGKKGATSAAGKFEATFDPQLDELRAKEQGRGTHAAPVTIAVPQHSTLDPNRNPQEKRSIPIFSGGGDTAAAKFEAEYMDVSAQPQEVHEHVEFVGAQRGATSAAGRFEALLEPNLGAPLQRPQMSEVDSPFAAPLPLRQEGPVQTSTLSPERQPEERREIPIFSGGVTSAAGKYEAGFMDVTGIPEDVPERPDFIGKDAGDAAAGKYEARMEPELTKLREGKGKEPMSNISGTGDDLNPVDYLGKPVSKAAQDAATSDAYRRIPTPRKNIN</sequence>
<evidence type="ECO:0000313" key="3">
    <source>
        <dbReference type="Proteomes" id="UP000284842"/>
    </source>
</evidence>
<reference evidence="2 3" key="1">
    <citation type="journal article" date="2018" name="Evol. Lett.">
        <title>Horizontal gene cluster transfer increased hallucinogenic mushroom diversity.</title>
        <authorList>
            <person name="Reynolds H.T."/>
            <person name="Vijayakumar V."/>
            <person name="Gluck-Thaler E."/>
            <person name="Korotkin H.B."/>
            <person name="Matheny P.B."/>
            <person name="Slot J.C."/>
        </authorList>
    </citation>
    <scope>NUCLEOTIDE SEQUENCE [LARGE SCALE GENOMIC DNA]</scope>
    <source>
        <strain evidence="2 3">2629</strain>
    </source>
</reference>
<dbReference type="InParanoid" id="A0A409W1P5"/>
<dbReference type="Proteomes" id="UP000284842">
    <property type="component" value="Unassembled WGS sequence"/>
</dbReference>
<evidence type="ECO:0000313" key="2">
    <source>
        <dbReference type="EMBL" id="PPQ72432.1"/>
    </source>
</evidence>
<dbReference type="OrthoDB" id="3268823at2759"/>
<feature type="region of interest" description="Disordered" evidence="1">
    <location>
        <begin position="1"/>
        <end position="112"/>
    </location>
</feature>
<feature type="compositionally biased region" description="Basic and acidic residues" evidence="1">
    <location>
        <begin position="908"/>
        <end position="926"/>
    </location>
</feature>
<evidence type="ECO:0000256" key="1">
    <source>
        <dbReference type="SAM" id="MobiDB-lite"/>
    </source>
</evidence>
<feature type="region of interest" description="Disordered" evidence="1">
    <location>
        <begin position="158"/>
        <end position="223"/>
    </location>
</feature>
<comment type="caution">
    <text evidence="2">The sequence shown here is derived from an EMBL/GenBank/DDBJ whole genome shotgun (WGS) entry which is preliminary data.</text>
</comment>
<feature type="region of interest" description="Disordered" evidence="1">
    <location>
        <begin position="615"/>
        <end position="634"/>
    </location>
</feature>
<keyword evidence="3" id="KW-1185">Reference proteome</keyword>
<proteinExistence type="predicted"/>
<accession>A0A409W1P5</accession>
<feature type="compositionally biased region" description="Basic and acidic residues" evidence="1">
    <location>
        <begin position="196"/>
        <end position="207"/>
    </location>
</feature>
<name>A0A409W1P5_9AGAR</name>
<feature type="compositionally biased region" description="Low complexity" evidence="1">
    <location>
        <begin position="77"/>
        <end position="87"/>
    </location>
</feature>
<feature type="region of interest" description="Disordered" evidence="1">
    <location>
        <begin position="837"/>
        <end position="857"/>
    </location>
</feature>
<dbReference type="AlphaFoldDB" id="A0A409W1P5"/>
<feature type="compositionally biased region" description="Polar residues" evidence="1">
    <location>
        <begin position="361"/>
        <end position="371"/>
    </location>
</feature>
<organism evidence="2 3">
    <name type="scientific">Panaeolus cyanescens</name>
    <dbReference type="NCBI Taxonomy" id="181874"/>
    <lineage>
        <taxon>Eukaryota</taxon>
        <taxon>Fungi</taxon>
        <taxon>Dikarya</taxon>
        <taxon>Basidiomycota</taxon>
        <taxon>Agaricomycotina</taxon>
        <taxon>Agaricomycetes</taxon>
        <taxon>Agaricomycetidae</taxon>
        <taxon>Agaricales</taxon>
        <taxon>Agaricineae</taxon>
        <taxon>Galeropsidaceae</taxon>
        <taxon>Panaeolus</taxon>
    </lineage>
</organism>
<feature type="compositionally biased region" description="Polar residues" evidence="1">
    <location>
        <begin position="1"/>
        <end position="12"/>
    </location>
</feature>
<dbReference type="EMBL" id="NHTK01005870">
    <property type="protein sequence ID" value="PPQ72432.1"/>
    <property type="molecule type" value="Genomic_DNA"/>
</dbReference>
<feature type="region of interest" description="Disordered" evidence="1">
    <location>
        <begin position="745"/>
        <end position="764"/>
    </location>
</feature>
<feature type="region of interest" description="Disordered" evidence="1">
    <location>
        <begin position="688"/>
        <end position="707"/>
    </location>
</feature>
<gene>
    <name evidence="2" type="ORF">CVT24_003127</name>
</gene>